<proteinExistence type="predicted"/>
<reference evidence="1" key="1">
    <citation type="journal article" date="2011" name="Environ. Microbiol.">
        <title>Genomic insights into the metabolic potential of the polycyclic aromatic hydrocarbon degrading sulfate-reducing Deltaproteobacterium N47.</title>
        <authorList>
            <person name="Bergmann F."/>
            <person name="Selesi D."/>
            <person name="Weinmaier T."/>
            <person name="Tischler P."/>
            <person name="Rattei T."/>
            <person name="Meckenstock R.U."/>
        </authorList>
    </citation>
    <scope>NUCLEOTIDE SEQUENCE</scope>
</reference>
<dbReference type="EMBL" id="FR695877">
    <property type="protein sequence ID" value="CBX31470.1"/>
    <property type="molecule type" value="Genomic_DNA"/>
</dbReference>
<organism evidence="1">
    <name type="scientific">uncultured Desulfobacterium sp</name>
    <dbReference type="NCBI Taxonomy" id="201089"/>
    <lineage>
        <taxon>Bacteria</taxon>
        <taxon>Pseudomonadati</taxon>
        <taxon>Thermodesulfobacteriota</taxon>
        <taxon>Desulfobacteria</taxon>
        <taxon>Desulfobacterales</taxon>
        <taxon>Desulfobacteriaceae</taxon>
        <taxon>Desulfobacterium</taxon>
        <taxon>environmental samples</taxon>
    </lineage>
</organism>
<dbReference type="Gene3D" id="3.40.50.620">
    <property type="entry name" value="HUPs"/>
    <property type="match status" value="1"/>
</dbReference>
<gene>
    <name evidence="1" type="ORF">N47_E49820</name>
</gene>
<name>E1YJL6_9BACT</name>
<dbReference type="SUPFAM" id="SSF52402">
    <property type="entry name" value="Adenine nucleotide alpha hydrolases-like"/>
    <property type="match status" value="1"/>
</dbReference>
<dbReference type="AlphaFoldDB" id="E1YJL6"/>
<evidence type="ECO:0000313" key="1">
    <source>
        <dbReference type="EMBL" id="CBX31470.1"/>
    </source>
</evidence>
<dbReference type="InterPro" id="IPR014729">
    <property type="entry name" value="Rossmann-like_a/b/a_fold"/>
</dbReference>
<evidence type="ECO:0008006" key="2">
    <source>
        <dbReference type="Google" id="ProtNLM"/>
    </source>
</evidence>
<sequence length="261" mass="30794">MNQNNNEKVIYLLWTGGWDSTFRLIHLVLVEKVKVQPYYIIEIERKSFLYELAAILKIREKILEKDPISATLLLPTRIYLKSEIAECSPITKKFQSLSSRFRLGSQFEWLPRFAEQNQMKDIELAIEKNQMRPRDPVFEYLGRFLIEDNGILKLATTLSDNDMQIFKYFHFPIYSKTKLQMLEISLKEGFDDIMFNSWFCHRPKRGQPCGQCHPCMDAMEEGFAFRLTVLAKCRYYFCKFLQNLKARIRAVKLSIGDSISK</sequence>
<protein>
    <recommendedName>
        <fullName evidence="2">7-cyano-7-deazaguanine synthase</fullName>
    </recommendedName>
</protein>
<accession>E1YJL6</accession>